<dbReference type="RefSeq" id="XP_018189871.1">
    <property type="nucleotide sequence ID" value="XM_018336990.1"/>
</dbReference>
<gene>
    <name evidence="2" type="ORF">L228DRAFT_94266</name>
</gene>
<keyword evidence="1" id="KW-0472">Membrane</keyword>
<dbReference type="EMBL" id="KV407456">
    <property type="protein sequence ID" value="KZF24316.1"/>
    <property type="molecule type" value="Genomic_DNA"/>
</dbReference>
<evidence type="ECO:0000256" key="1">
    <source>
        <dbReference type="SAM" id="Phobius"/>
    </source>
</evidence>
<name>A0A161TPX1_XYLHT</name>
<evidence type="ECO:0000313" key="2">
    <source>
        <dbReference type="EMBL" id="KZF24316.1"/>
    </source>
</evidence>
<sequence>MAPGCNRSLLDSSKLEYPMTPAYRVVACSTHARGINFFRIFFLLLLSCRISFMQSIYLFYVYFFFFFIYMVDMNISNVEKSTTY</sequence>
<dbReference type="GeneID" id="28902127"/>
<keyword evidence="1" id="KW-1133">Transmembrane helix</keyword>
<proteinExistence type="predicted"/>
<reference evidence="2 3" key="1">
    <citation type="journal article" date="2016" name="Fungal Biol.">
        <title>The genome of Xylona heveae provides a window into fungal endophytism.</title>
        <authorList>
            <person name="Gazis R."/>
            <person name="Kuo A."/>
            <person name="Riley R."/>
            <person name="LaButti K."/>
            <person name="Lipzen A."/>
            <person name="Lin J."/>
            <person name="Amirebrahimi M."/>
            <person name="Hesse C.N."/>
            <person name="Spatafora J.W."/>
            <person name="Henrissat B."/>
            <person name="Hainaut M."/>
            <person name="Grigoriev I.V."/>
            <person name="Hibbett D.S."/>
        </authorList>
    </citation>
    <scope>NUCLEOTIDE SEQUENCE [LARGE SCALE GENOMIC DNA]</scope>
    <source>
        <strain evidence="2 3">TC161</strain>
    </source>
</reference>
<feature type="transmembrane region" description="Helical" evidence="1">
    <location>
        <begin position="57"/>
        <end position="75"/>
    </location>
</feature>
<accession>A0A161TPX1</accession>
<dbReference type="Proteomes" id="UP000076632">
    <property type="component" value="Unassembled WGS sequence"/>
</dbReference>
<dbReference type="AlphaFoldDB" id="A0A161TPX1"/>
<keyword evidence="3" id="KW-1185">Reference proteome</keyword>
<protein>
    <submittedName>
        <fullName evidence="2">Uncharacterized protein</fullName>
    </submittedName>
</protein>
<organism evidence="2 3">
    <name type="scientific">Xylona heveae (strain CBS 132557 / TC161)</name>
    <dbReference type="NCBI Taxonomy" id="1328760"/>
    <lineage>
        <taxon>Eukaryota</taxon>
        <taxon>Fungi</taxon>
        <taxon>Dikarya</taxon>
        <taxon>Ascomycota</taxon>
        <taxon>Pezizomycotina</taxon>
        <taxon>Xylonomycetes</taxon>
        <taxon>Xylonales</taxon>
        <taxon>Xylonaceae</taxon>
        <taxon>Xylona</taxon>
    </lineage>
</organism>
<dbReference type="InParanoid" id="A0A161TPX1"/>
<keyword evidence="1" id="KW-0812">Transmembrane</keyword>
<evidence type="ECO:0000313" key="3">
    <source>
        <dbReference type="Proteomes" id="UP000076632"/>
    </source>
</evidence>